<keyword evidence="3 5" id="KW-1133">Transmembrane helix</keyword>
<accession>A0A073K4S7</accession>
<dbReference type="NCBIfam" id="TIGR01770">
    <property type="entry name" value="NDH_I_N"/>
    <property type="match status" value="1"/>
</dbReference>
<dbReference type="GO" id="GO:0042773">
    <property type="term" value="P:ATP synthesis coupled electron transport"/>
    <property type="evidence" value="ECO:0007669"/>
    <property type="project" value="InterPro"/>
</dbReference>
<feature type="transmembrane region" description="Helical" evidence="5">
    <location>
        <begin position="248"/>
        <end position="274"/>
    </location>
</feature>
<evidence type="ECO:0000259" key="7">
    <source>
        <dbReference type="Pfam" id="PF00361"/>
    </source>
</evidence>
<comment type="subcellular location">
    <subcellularLocation>
        <location evidence="1 5">Cell membrane</location>
        <topology evidence="1 5">Multi-pass membrane protein</topology>
    </subcellularLocation>
    <subcellularLocation>
        <location evidence="6">Membrane</location>
        <topology evidence="6">Multi-pass membrane protein</topology>
    </subcellularLocation>
</comment>
<protein>
    <recommendedName>
        <fullName evidence="5">NADH-quinone oxidoreductase subunit N</fullName>
        <ecNumber evidence="5">7.1.1.-</ecNumber>
    </recommendedName>
    <alternativeName>
        <fullName evidence="5">NADH dehydrogenase I subunit N</fullName>
    </alternativeName>
    <alternativeName>
        <fullName evidence="5">NDH-1 subunit N</fullName>
    </alternativeName>
</protein>
<dbReference type="NCBIfam" id="NF004443">
    <property type="entry name" value="PRK05777.2-1"/>
    <property type="match status" value="1"/>
</dbReference>
<name>A0A073K4S7_9BACI</name>
<feature type="transmembrane region" description="Helical" evidence="5">
    <location>
        <begin position="207"/>
        <end position="227"/>
    </location>
</feature>
<dbReference type="GO" id="GO:0005886">
    <property type="term" value="C:plasma membrane"/>
    <property type="evidence" value="ECO:0007669"/>
    <property type="project" value="UniProtKB-SubCell"/>
</dbReference>
<feature type="transmembrane region" description="Helical" evidence="5">
    <location>
        <begin position="385"/>
        <end position="405"/>
    </location>
</feature>
<keyword evidence="5" id="KW-0520">NAD</keyword>
<comment type="catalytic activity">
    <reaction evidence="5">
        <text>a quinone + NADH + 5 H(+)(in) = a quinol + NAD(+) + 4 H(+)(out)</text>
        <dbReference type="Rhea" id="RHEA:57888"/>
        <dbReference type="ChEBI" id="CHEBI:15378"/>
        <dbReference type="ChEBI" id="CHEBI:24646"/>
        <dbReference type="ChEBI" id="CHEBI:57540"/>
        <dbReference type="ChEBI" id="CHEBI:57945"/>
        <dbReference type="ChEBI" id="CHEBI:132124"/>
    </reaction>
</comment>
<dbReference type="GO" id="GO:0050136">
    <property type="term" value="F:NADH dehydrogenase (quinone) (non-electrogenic) activity"/>
    <property type="evidence" value="ECO:0007669"/>
    <property type="project" value="UniProtKB-UniRule"/>
</dbReference>
<keyword evidence="9" id="KW-1185">Reference proteome</keyword>
<dbReference type="InterPro" id="IPR010096">
    <property type="entry name" value="NADH-Q_OxRdtase_suN/2"/>
</dbReference>
<feature type="domain" description="NADH:quinone oxidoreductase/Mrp antiporter transmembrane" evidence="7">
    <location>
        <begin position="128"/>
        <end position="429"/>
    </location>
</feature>
<feature type="transmembrane region" description="Helical" evidence="5">
    <location>
        <begin position="461"/>
        <end position="488"/>
    </location>
</feature>
<dbReference type="STRING" id="574376.BAMA_01275"/>
<organism evidence="8 9">
    <name type="scientific">Bacillus manliponensis</name>
    <dbReference type="NCBI Taxonomy" id="574376"/>
    <lineage>
        <taxon>Bacteria</taxon>
        <taxon>Bacillati</taxon>
        <taxon>Bacillota</taxon>
        <taxon>Bacilli</taxon>
        <taxon>Bacillales</taxon>
        <taxon>Bacillaceae</taxon>
        <taxon>Bacillus</taxon>
        <taxon>Bacillus cereus group</taxon>
    </lineage>
</organism>
<dbReference type="PANTHER" id="PTHR22773">
    <property type="entry name" value="NADH DEHYDROGENASE"/>
    <property type="match status" value="1"/>
</dbReference>
<keyword evidence="2 5" id="KW-0812">Transmembrane</keyword>
<feature type="transmembrane region" description="Helical" evidence="5">
    <location>
        <begin position="134"/>
        <end position="151"/>
    </location>
</feature>
<evidence type="ECO:0000256" key="6">
    <source>
        <dbReference type="RuleBase" id="RU000320"/>
    </source>
</evidence>
<dbReference type="EC" id="7.1.1.-" evidence="5"/>
<dbReference type="GO" id="GO:0048038">
    <property type="term" value="F:quinone binding"/>
    <property type="evidence" value="ECO:0007669"/>
    <property type="project" value="UniProtKB-KW"/>
</dbReference>
<dbReference type="InterPro" id="IPR001750">
    <property type="entry name" value="ND/Mrp_TM"/>
</dbReference>
<feature type="transmembrane region" description="Helical" evidence="5">
    <location>
        <begin position="286"/>
        <end position="306"/>
    </location>
</feature>
<dbReference type="eggNOG" id="COG1007">
    <property type="taxonomic scope" value="Bacteria"/>
</dbReference>
<dbReference type="GO" id="GO:0008137">
    <property type="term" value="F:NADH dehydrogenase (ubiquinone) activity"/>
    <property type="evidence" value="ECO:0007669"/>
    <property type="project" value="InterPro"/>
</dbReference>
<gene>
    <name evidence="5" type="primary">nuoN</name>
    <name evidence="8" type="ORF">BAMA_01275</name>
</gene>
<evidence type="ECO:0000256" key="5">
    <source>
        <dbReference type="HAMAP-Rule" id="MF_00445"/>
    </source>
</evidence>
<evidence type="ECO:0000256" key="2">
    <source>
        <dbReference type="ARBA" id="ARBA00022692"/>
    </source>
</evidence>
<evidence type="ECO:0000256" key="4">
    <source>
        <dbReference type="ARBA" id="ARBA00023136"/>
    </source>
</evidence>
<keyword evidence="5" id="KW-0813">Transport</keyword>
<proteinExistence type="inferred from homology"/>
<dbReference type="RefSeq" id="WP_034635605.1">
    <property type="nucleotide sequence ID" value="NZ_CBCSJC010000002.1"/>
</dbReference>
<dbReference type="NCBIfam" id="NF004446">
    <property type="entry name" value="PRK05777.2-4"/>
    <property type="match status" value="1"/>
</dbReference>
<evidence type="ECO:0000256" key="3">
    <source>
        <dbReference type="ARBA" id="ARBA00022989"/>
    </source>
</evidence>
<feature type="transmembrane region" description="Helical" evidence="5">
    <location>
        <begin position="41"/>
        <end position="60"/>
    </location>
</feature>
<dbReference type="Proteomes" id="UP000027822">
    <property type="component" value="Unassembled WGS sequence"/>
</dbReference>
<dbReference type="EMBL" id="JOTN01000001">
    <property type="protein sequence ID" value="KEK21427.1"/>
    <property type="molecule type" value="Genomic_DNA"/>
</dbReference>
<sequence length="506" mass="55452">MDMLLRLPWHLMTPEFILLGGAILLSLLDLFAKPGIDRRHLVYGAIVTVMLAFVSLTFLYDNPAGEILDGSFVLDGFSKGFKTLLLVGGLLVLCMAISGQGDKEIEDKGEYYYLFLTALLGAMIMASSVDLMTLFIGLELLSLSSYILVGMRKRNRAANEAAMKYVVQGGISTAVTLFGMSYLYGITGSTNMLKMQEVLRQGAGGDIYLLLSLSFVLIFVGLSFKIATAPFHMWAPDVYEGAWTPVTAFLGTVSKMAGFILLVRVVLMIFGVIPARTEETSMLGNMNIYIAALACITMIIGNVVALRQQNVKRMLAYSGVAHAGYLLVPLVALSPFMMDSMWFYMLAYALMNIGAIAIIHGIILQTGNENLSSFAGLYKKSPSSAVMMTIFILSLAGIPGTAGFIGKVNIFLGAFLVHPAHYVLASVMMATTVISFIYYFRIVQQMFFRKPASEKSIELPLNIKVVAVVCACMIVLLGVLPALGYNFFYDNFPLTKDFFFVRNMVQ</sequence>
<comment type="function">
    <text evidence="5">NDH-1 shuttles electrons from NADH, via FMN and iron-sulfur (Fe-S) centers, to quinones in the respiratory chain. The immediate electron acceptor for the enzyme in this species is believed to be a menaquinone. Couples the redox reaction to proton translocation (for every two electrons transferred, four hydrogen ions are translocated across the cytoplasmic membrane), and thus conserves the redox energy in a proton gradient.</text>
</comment>
<dbReference type="HAMAP" id="MF_00445">
    <property type="entry name" value="NDH1_NuoN_1"/>
    <property type="match status" value="1"/>
</dbReference>
<feature type="transmembrane region" description="Helical" evidence="5">
    <location>
        <begin position="315"/>
        <end position="336"/>
    </location>
</feature>
<keyword evidence="8" id="KW-0830">Ubiquinone</keyword>
<reference evidence="8 9" key="1">
    <citation type="submission" date="2014-06" db="EMBL/GenBank/DDBJ databases">
        <title>Draft genome sequence of Bacillus manliponensis JCM 15802 (MCCC 1A00708).</title>
        <authorList>
            <person name="Lai Q."/>
            <person name="Liu Y."/>
            <person name="Shao Z."/>
        </authorList>
    </citation>
    <scope>NUCLEOTIDE SEQUENCE [LARGE SCALE GENOMIC DNA]</scope>
    <source>
        <strain evidence="8 9">JCM 15802</strain>
    </source>
</reference>
<keyword evidence="5" id="KW-1278">Translocase</keyword>
<dbReference type="AlphaFoldDB" id="A0A073K4S7"/>
<comment type="caution">
    <text evidence="8">The sequence shown here is derived from an EMBL/GenBank/DDBJ whole genome shotgun (WGS) entry which is preliminary data.</text>
</comment>
<feature type="transmembrane region" description="Helical" evidence="5">
    <location>
        <begin position="420"/>
        <end position="440"/>
    </location>
</feature>
<evidence type="ECO:0000256" key="1">
    <source>
        <dbReference type="ARBA" id="ARBA00004651"/>
    </source>
</evidence>
<keyword evidence="5" id="KW-1003">Cell membrane</keyword>
<dbReference type="Pfam" id="PF00361">
    <property type="entry name" value="Proton_antipo_M"/>
    <property type="match status" value="1"/>
</dbReference>
<evidence type="ECO:0000313" key="9">
    <source>
        <dbReference type="Proteomes" id="UP000027822"/>
    </source>
</evidence>
<evidence type="ECO:0000313" key="8">
    <source>
        <dbReference type="EMBL" id="KEK21427.1"/>
    </source>
</evidence>
<keyword evidence="4 5" id="KW-0472">Membrane</keyword>
<feature type="transmembrane region" description="Helical" evidence="5">
    <location>
        <begin position="80"/>
        <end position="99"/>
    </location>
</feature>
<comment type="subunit">
    <text evidence="5">NDH-1 is composed of 14 different subunits. Subunits NuoA, H, J, K, L, M, N constitute the membrane sector of the complex.</text>
</comment>
<keyword evidence="5" id="KW-0874">Quinone</keyword>
<dbReference type="OrthoDB" id="9811718at2"/>
<feature type="transmembrane region" description="Helical" evidence="5">
    <location>
        <begin position="342"/>
        <end position="364"/>
    </location>
</feature>
<comment type="similarity">
    <text evidence="5">Belongs to the complex I subunit 2 family.</text>
</comment>
<feature type="transmembrane region" description="Helical" evidence="5">
    <location>
        <begin position="12"/>
        <end position="32"/>
    </location>
</feature>
<feature type="transmembrane region" description="Helical" evidence="5">
    <location>
        <begin position="111"/>
        <end position="128"/>
    </location>
</feature>
<feature type="transmembrane region" description="Helical" evidence="5">
    <location>
        <begin position="163"/>
        <end position="187"/>
    </location>
</feature>